<dbReference type="InterPro" id="IPR001245">
    <property type="entry name" value="Ser-Thr/Tyr_kinase_cat_dom"/>
</dbReference>
<evidence type="ECO:0000256" key="11">
    <source>
        <dbReference type="ARBA" id="ARBA00022777"/>
    </source>
</evidence>
<evidence type="ECO:0000256" key="14">
    <source>
        <dbReference type="ARBA" id="ARBA00023136"/>
    </source>
</evidence>
<dbReference type="PROSITE" id="PS00108">
    <property type="entry name" value="PROTEIN_KINASE_ST"/>
    <property type="match status" value="1"/>
</dbReference>
<dbReference type="SUPFAM" id="SSF52058">
    <property type="entry name" value="L domain-like"/>
    <property type="match status" value="1"/>
</dbReference>
<keyword evidence="15" id="KW-1015">Disulfide bond</keyword>
<dbReference type="SMART" id="SM00473">
    <property type="entry name" value="PAN_AP"/>
    <property type="match status" value="1"/>
</dbReference>
<dbReference type="Gene3D" id="1.10.510.10">
    <property type="entry name" value="Transferase(Phosphotransferase) domain 1"/>
    <property type="match status" value="1"/>
</dbReference>
<evidence type="ECO:0000256" key="19">
    <source>
        <dbReference type="ARBA" id="ARBA00048679"/>
    </source>
</evidence>
<dbReference type="InterPro" id="IPR008271">
    <property type="entry name" value="Ser/Thr_kinase_AS"/>
</dbReference>
<feature type="transmembrane region" description="Helical" evidence="21">
    <location>
        <begin position="870"/>
        <end position="893"/>
    </location>
</feature>
<dbReference type="GO" id="GO:0005524">
    <property type="term" value="F:ATP binding"/>
    <property type="evidence" value="ECO:0007669"/>
    <property type="project" value="UniProtKB-UniRule"/>
</dbReference>
<evidence type="ECO:0000256" key="20">
    <source>
        <dbReference type="PROSITE-ProRule" id="PRU10141"/>
    </source>
</evidence>
<evidence type="ECO:0000259" key="22">
    <source>
        <dbReference type="PROSITE" id="PS50011"/>
    </source>
</evidence>
<dbReference type="Pfam" id="PF07714">
    <property type="entry name" value="PK_Tyr_Ser-Thr"/>
    <property type="match status" value="1"/>
</dbReference>
<feature type="domain" description="Protein kinase" evidence="22">
    <location>
        <begin position="356"/>
        <end position="617"/>
    </location>
</feature>
<keyword evidence="25" id="KW-1185">Reference proteome</keyword>
<keyword evidence="6" id="KW-0723">Serine/threonine-protein kinase</keyword>
<dbReference type="CDD" id="cd14066">
    <property type="entry name" value="STKc_IRAK"/>
    <property type="match status" value="1"/>
</dbReference>
<comment type="subcellular location">
    <subcellularLocation>
        <location evidence="1">Cell membrane</location>
        <topology evidence="1">Single-pass type I membrane protein</topology>
    </subcellularLocation>
</comment>
<keyword evidence="13 21" id="KW-1133">Transmembrane helix</keyword>
<keyword evidence="11" id="KW-0418">Kinase</keyword>
<feature type="transmembrane region" description="Helical" evidence="21">
    <location>
        <begin position="288"/>
        <end position="311"/>
    </location>
</feature>
<evidence type="ECO:0000256" key="21">
    <source>
        <dbReference type="SAM" id="Phobius"/>
    </source>
</evidence>
<feature type="transmembrane region" description="Helical" evidence="21">
    <location>
        <begin position="627"/>
        <end position="653"/>
    </location>
</feature>
<evidence type="ECO:0000256" key="16">
    <source>
        <dbReference type="ARBA" id="ARBA00023170"/>
    </source>
</evidence>
<dbReference type="SMART" id="SM00220">
    <property type="entry name" value="S_TKc"/>
    <property type="match status" value="1"/>
</dbReference>
<dbReference type="PROSITE" id="PS50948">
    <property type="entry name" value="PAN"/>
    <property type="match status" value="1"/>
</dbReference>
<comment type="similarity">
    <text evidence="2">In the N-terminal section; belongs to the leguminous lectin family.</text>
</comment>
<evidence type="ECO:0000256" key="17">
    <source>
        <dbReference type="ARBA" id="ARBA00023180"/>
    </source>
</evidence>
<evidence type="ECO:0000313" key="24">
    <source>
        <dbReference type="EMBL" id="KAG6482184.1"/>
    </source>
</evidence>
<comment type="caution">
    <text evidence="24">The sequence shown here is derived from an EMBL/GenBank/DDBJ whole genome shotgun (WGS) entry which is preliminary data.</text>
</comment>
<gene>
    <name evidence="24" type="ORF">ZIOFF_058815</name>
</gene>
<keyword evidence="10 20" id="KW-0547">Nucleotide-binding</keyword>
<accession>A0A8J5FH31</accession>
<dbReference type="AlphaFoldDB" id="A0A8J5FH31"/>
<comment type="similarity">
    <text evidence="3">In the C-terminal section; belongs to the protein kinase superfamily. Ser/Thr protein kinase family.</text>
</comment>
<keyword evidence="16" id="KW-0675">Receptor</keyword>
<comment type="catalytic activity">
    <reaction evidence="18">
        <text>L-threonyl-[protein] + ATP = O-phospho-L-threonyl-[protein] + ADP + H(+)</text>
        <dbReference type="Rhea" id="RHEA:46608"/>
        <dbReference type="Rhea" id="RHEA-COMP:11060"/>
        <dbReference type="Rhea" id="RHEA-COMP:11605"/>
        <dbReference type="ChEBI" id="CHEBI:15378"/>
        <dbReference type="ChEBI" id="CHEBI:30013"/>
        <dbReference type="ChEBI" id="CHEBI:30616"/>
        <dbReference type="ChEBI" id="CHEBI:61977"/>
        <dbReference type="ChEBI" id="CHEBI:456216"/>
        <dbReference type="EC" id="2.7.11.1"/>
    </reaction>
</comment>
<evidence type="ECO:0000256" key="5">
    <source>
        <dbReference type="ARBA" id="ARBA00022475"/>
    </source>
</evidence>
<dbReference type="InterPro" id="IPR000858">
    <property type="entry name" value="S_locus_glycoprot_dom"/>
</dbReference>
<dbReference type="GO" id="GO:0005886">
    <property type="term" value="C:plasma membrane"/>
    <property type="evidence" value="ECO:0007669"/>
    <property type="project" value="UniProtKB-SubCell"/>
</dbReference>
<evidence type="ECO:0000256" key="6">
    <source>
        <dbReference type="ARBA" id="ARBA00022527"/>
    </source>
</evidence>
<dbReference type="GO" id="GO:0004674">
    <property type="term" value="F:protein serine/threonine kinase activity"/>
    <property type="evidence" value="ECO:0007669"/>
    <property type="project" value="UniProtKB-KW"/>
</dbReference>
<dbReference type="GO" id="GO:0002229">
    <property type="term" value="P:defense response to oomycetes"/>
    <property type="evidence" value="ECO:0007669"/>
    <property type="project" value="UniProtKB-ARBA"/>
</dbReference>
<dbReference type="InterPro" id="IPR032675">
    <property type="entry name" value="LRR_dom_sf"/>
</dbReference>
<sequence length="937" mass="105312">MRIVSYFGIGVATRIVSWKTSSDPATGTFSLGIDPRTFMQAFIWRGSEPYWRSNAWNGSVTFTENEDNESISSFYITSLSGGKQNMSWSYMVTQGFPATRLVIEETGFLRLLTWQAASKSWVTRASYPNMEFGACVLYNQCGPNGMCVGRNATLSCKCFAEFSPNNSTEWAAGNYSGGCVKKTRWDCSKGGFYKVYSKMKLPDGMLLLRDAGASECEANCSATCNCTAYSFDSTRSIESTTRCLVWLGDMIDLVQNSSGMDELHVRVSAADLDNNSQCDGHSHKRKRLLVIMLTVGTAAMLLSGTTCYFMWARHMRLGKTRRLLELRIPDTIGSDKGAINVPLVDFFSIRKATDDFAVTNKLGEGGFGSVYKGRLEDGQFIAVKRLSENSKQGFEELNNEVKLIVRLQHTNLVRLLGWCIHENEKMLIYEYMPNKSLDKYLFDSNHSTQLDWHKRFCIIQGIAQGLLYLHRYSRLRIIHRDLKTSNILLDENMIPKISDFGLARIFGESHMEQNTRRVVGTFGYMAPEYGLHGRFSEKSDVYSFGVILLEIISGKRNSGSYSINDSFSLLGYVSRSFYLSTDRPTMDAIAIMLVNRNPVLPSPQQPAHASTMDSPTLIHVVAVLKEIYYCAFLLLILNCYASGGGIVFAQLWWFVIQMKVVQLEATLRRAAVMWQPGDLQIKTPSCIQYQKKTSTMMPPISIKVDGDSKGYAFRFYIRLLVAGLRRSFGIGNSVIKSLLFFRFSALNGVRVGLECAICLAKFTDTELLSQQLLRLLPKCRPTFHLGKFMELDLSRNRLSGDPVVDWASSSKFSFLNLSSNGFIGEIPAVLQSGVYDRSFLANLRLCRAIGGVFFNMHRGCNGSGRLAHGFRILVFTPGMTILLTAMAFATFVYRDQQKKLRRSVGGYDDNLSLEADFVPDRSHRIQHPLRHGGERDQ</sequence>
<dbReference type="Gene3D" id="3.80.10.10">
    <property type="entry name" value="Ribonuclease Inhibitor"/>
    <property type="match status" value="1"/>
</dbReference>
<keyword evidence="14 21" id="KW-0472">Membrane</keyword>
<dbReference type="PROSITE" id="PS50011">
    <property type="entry name" value="PROTEIN_KINASE_DOM"/>
    <property type="match status" value="1"/>
</dbReference>
<dbReference type="PANTHER" id="PTHR27002:SF925">
    <property type="entry name" value="RECEPTOR-LIKE SERINE_THREONINE-PROTEIN KINASE"/>
    <property type="match status" value="1"/>
</dbReference>
<comment type="catalytic activity">
    <reaction evidence="19">
        <text>L-seryl-[protein] + ATP = O-phospho-L-seryl-[protein] + ADP + H(+)</text>
        <dbReference type="Rhea" id="RHEA:17989"/>
        <dbReference type="Rhea" id="RHEA-COMP:9863"/>
        <dbReference type="Rhea" id="RHEA-COMP:11604"/>
        <dbReference type="ChEBI" id="CHEBI:15378"/>
        <dbReference type="ChEBI" id="CHEBI:29999"/>
        <dbReference type="ChEBI" id="CHEBI:30616"/>
        <dbReference type="ChEBI" id="CHEBI:83421"/>
        <dbReference type="ChEBI" id="CHEBI:456216"/>
        <dbReference type="EC" id="2.7.11.1"/>
    </reaction>
</comment>
<evidence type="ECO:0000256" key="8">
    <source>
        <dbReference type="ARBA" id="ARBA00022692"/>
    </source>
</evidence>
<dbReference type="Pfam" id="PF00954">
    <property type="entry name" value="S_locus_glycop"/>
    <property type="match status" value="1"/>
</dbReference>
<keyword evidence="17" id="KW-0325">Glycoprotein</keyword>
<dbReference type="PROSITE" id="PS00107">
    <property type="entry name" value="PROTEIN_KINASE_ATP"/>
    <property type="match status" value="1"/>
</dbReference>
<reference evidence="24 25" key="1">
    <citation type="submission" date="2020-08" db="EMBL/GenBank/DDBJ databases">
        <title>Plant Genome Project.</title>
        <authorList>
            <person name="Zhang R.-G."/>
        </authorList>
    </citation>
    <scope>NUCLEOTIDE SEQUENCE [LARGE SCALE GENOMIC DNA]</scope>
    <source>
        <tissue evidence="24">Rhizome</tissue>
    </source>
</reference>
<keyword evidence="12 20" id="KW-0067">ATP-binding</keyword>
<keyword evidence="8 21" id="KW-0812">Transmembrane</keyword>
<dbReference type="InterPro" id="IPR017441">
    <property type="entry name" value="Protein_kinase_ATP_BS"/>
</dbReference>
<evidence type="ECO:0000256" key="9">
    <source>
        <dbReference type="ARBA" id="ARBA00022729"/>
    </source>
</evidence>
<evidence type="ECO:0000256" key="18">
    <source>
        <dbReference type="ARBA" id="ARBA00047899"/>
    </source>
</evidence>
<dbReference type="SUPFAM" id="SSF56112">
    <property type="entry name" value="Protein kinase-like (PK-like)"/>
    <property type="match status" value="1"/>
</dbReference>
<feature type="domain" description="Apple" evidence="23">
    <location>
        <begin position="187"/>
        <end position="267"/>
    </location>
</feature>
<dbReference type="FunFam" id="3.30.200.20:FF:000195">
    <property type="entry name" value="G-type lectin S-receptor-like serine/threonine-protein kinase"/>
    <property type="match status" value="1"/>
</dbReference>
<dbReference type="Pfam" id="PF08276">
    <property type="entry name" value="PAN_2"/>
    <property type="match status" value="1"/>
</dbReference>
<proteinExistence type="inferred from homology"/>
<evidence type="ECO:0000313" key="25">
    <source>
        <dbReference type="Proteomes" id="UP000734854"/>
    </source>
</evidence>
<dbReference type="InterPro" id="IPR000719">
    <property type="entry name" value="Prot_kinase_dom"/>
</dbReference>
<dbReference type="EC" id="2.7.11.1" evidence="4"/>
<dbReference type="InterPro" id="IPR003609">
    <property type="entry name" value="Pan_app"/>
</dbReference>
<evidence type="ECO:0000256" key="12">
    <source>
        <dbReference type="ARBA" id="ARBA00022840"/>
    </source>
</evidence>
<name>A0A8J5FH31_ZINOF</name>
<dbReference type="FunFam" id="1.10.510.10:FF:000240">
    <property type="entry name" value="Lectin-domain containing receptor kinase A4.3"/>
    <property type="match status" value="1"/>
</dbReference>
<keyword evidence="7" id="KW-0808">Transferase</keyword>
<feature type="binding site" evidence="20">
    <location>
        <position position="384"/>
    </location>
    <ligand>
        <name>ATP</name>
        <dbReference type="ChEBI" id="CHEBI:30616"/>
    </ligand>
</feature>
<evidence type="ECO:0000259" key="23">
    <source>
        <dbReference type="PROSITE" id="PS50948"/>
    </source>
</evidence>
<evidence type="ECO:0000256" key="15">
    <source>
        <dbReference type="ARBA" id="ARBA00023157"/>
    </source>
</evidence>
<keyword evidence="5" id="KW-1003">Cell membrane</keyword>
<dbReference type="InterPro" id="IPR011009">
    <property type="entry name" value="Kinase-like_dom_sf"/>
</dbReference>
<dbReference type="PANTHER" id="PTHR27002">
    <property type="entry name" value="RECEPTOR-LIKE SERINE/THREONINE-PROTEIN KINASE SD1-8"/>
    <property type="match status" value="1"/>
</dbReference>
<evidence type="ECO:0000256" key="1">
    <source>
        <dbReference type="ARBA" id="ARBA00004251"/>
    </source>
</evidence>
<dbReference type="EMBL" id="JACMSC010000016">
    <property type="protein sequence ID" value="KAG6482184.1"/>
    <property type="molecule type" value="Genomic_DNA"/>
</dbReference>
<dbReference type="Proteomes" id="UP000734854">
    <property type="component" value="Unassembled WGS sequence"/>
</dbReference>
<dbReference type="CDD" id="cd01098">
    <property type="entry name" value="PAN_AP_plant"/>
    <property type="match status" value="1"/>
</dbReference>
<evidence type="ECO:0000256" key="2">
    <source>
        <dbReference type="ARBA" id="ARBA00008536"/>
    </source>
</evidence>
<keyword evidence="9" id="KW-0732">Signal</keyword>
<evidence type="ECO:0000256" key="13">
    <source>
        <dbReference type="ARBA" id="ARBA00022989"/>
    </source>
</evidence>
<evidence type="ECO:0000256" key="4">
    <source>
        <dbReference type="ARBA" id="ARBA00012513"/>
    </source>
</evidence>
<protein>
    <recommendedName>
        <fullName evidence="4">non-specific serine/threonine protein kinase</fullName>
        <ecNumber evidence="4">2.7.11.1</ecNumber>
    </recommendedName>
</protein>
<evidence type="ECO:0000256" key="7">
    <source>
        <dbReference type="ARBA" id="ARBA00022679"/>
    </source>
</evidence>
<dbReference type="Gene3D" id="3.30.200.20">
    <property type="entry name" value="Phosphorylase Kinase, domain 1"/>
    <property type="match status" value="1"/>
</dbReference>
<dbReference type="GO" id="GO:0048544">
    <property type="term" value="P:recognition of pollen"/>
    <property type="evidence" value="ECO:0007669"/>
    <property type="project" value="InterPro"/>
</dbReference>
<evidence type="ECO:0000256" key="3">
    <source>
        <dbReference type="ARBA" id="ARBA00010217"/>
    </source>
</evidence>
<evidence type="ECO:0000256" key="10">
    <source>
        <dbReference type="ARBA" id="ARBA00022741"/>
    </source>
</evidence>
<organism evidence="24 25">
    <name type="scientific">Zingiber officinale</name>
    <name type="common">Ginger</name>
    <name type="synonym">Amomum zingiber</name>
    <dbReference type="NCBI Taxonomy" id="94328"/>
    <lineage>
        <taxon>Eukaryota</taxon>
        <taxon>Viridiplantae</taxon>
        <taxon>Streptophyta</taxon>
        <taxon>Embryophyta</taxon>
        <taxon>Tracheophyta</taxon>
        <taxon>Spermatophyta</taxon>
        <taxon>Magnoliopsida</taxon>
        <taxon>Liliopsida</taxon>
        <taxon>Zingiberales</taxon>
        <taxon>Zingiberaceae</taxon>
        <taxon>Zingiber</taxon>
    </lineage>
</organism>